<evidence type="ECO:0000313" key="2">
    <source>
        <dbReference type="Proteomes" id="UP000324222"/>
    </source>
</evidence>
<organism evidence="1 2">
    <name type="scientific">Portunus trituberculatus</name>
    <name type="common">Swimming crab</name>
    <name type="synonym">Neptunus trituberculatus</name>
    <dbReference type="NCBI Taxonomy" id="210409"/>
    <lineage>
        <taxon>Eukaryota</taxon>
        <taxon>Metazoa</taxon>
        <taxon>Ecdysozoa</taxon>
        <taxon>Arthropoda</taxon>
        <taxon>Crustacea</taxon>
        <taxon>Multicrustacea</taxon>
        <taxon>Malacostraca</taxon>
        <taxon>Eumalacostraca</taxon>
        <taxon>Eucarida</taxon>
        <taxon>Decapoda</taxon>
        <taxon>Pleocyemata</taxon>
        <taxon>Brachyura</taxon>
        <taxon>Eubrachyura</taxon>
        <taxon>Portunoidea</taxon>
        <taxon>Portunidae</taxon>
        <taxon>Portuninae</taxon>
        <taxon>Portunus</taxon>
    </lineage>
</organism>
<proteinExistence type="predicted"/>
<sequence length="61" mass="6819">MATCHHNAGVHQTQVRIHYRKLEPRAMAHMGRLLGQFCVSSLLVSIGQLPLVRFVAEVNPV</sequence>
<evidence type="ECO:0000313" key="1">
    <source>
        <dbReference type="EMBL" id="MPC28765.1"/>
    </source>
</evidence>
<protein>
    <submittedName>
        <fullName evidence="1">Uncharacterized protein</fullName>
    </submittedName>
</protein>
<comment type="caution">
    <text evidence="1">The sequence shown here is derived from an EMBL/GenBank/DDBJ whole genome shotgun (WGS) entry which is preliminary data.</text>
</comment>
<reference evidence="1 2" key="1">
    <citation type="submission" date="2019-05" db="EMBL/GenBank/DDBJ databases">
        <title>Another draft genome of Portunus trituberculatus and its Hox gene families provides insights of decapod evolution.</title>
        <authorList>
            <person name="Jeong J.-H."/>
            <person name="Song I."/>
            <person name="Kim S."/>
            <person name="Choi T."/>
            <person name="Kim D."/>
            <person name="Ryu S."/>
            <person name="Kim W."/>
        </authorList>
    </citation>
    <scope>NUCLEOTIDE SEQUENCE [LARGE SCALE GENOMIC DNA]</scope>
    <source>
        <tissue evidence="1">Muscle</tissue>
    </source>
</reference>
<name>A0A5B7E616_PORTR</name>
<gene>
    <name evidence="1" type="ORF">E2C01_021976</name>
</gene>
<accession>A0A5B7E616</accession>
<dbReference type="EMBL" id="VSRR010001962">
    <property type="protein sequence ID" value="MPC28765.1"/>
    <property type="molecule type" value="Genomic_DNA"/>
</dbReference>
<dbReference type="AlphaFoldDB" id="A0A5B7E616"/>
<dbReference type="Proteomes" id="UP000324222">
    <property type="component" value="Unassembled WGS sequence"/>
</dbReference>
<keyword evidence="2" id="KW-1185">Reference proteome</keyword>